<dbReference type="GO" id="GO:0016020">
    <property type="term" value="C:membrane"/>
    <property type="evidence" value="ECO:0007669"/>
    <property type="project" value="UniProtKB-SubCell"/>
</dbReference>
<sequence length="386" mass="44823">MSISMPLLTFIQPSMLTAEQYYLEEWTNSSRFLFYSVVGVAFFTLPILFCSLCWTLCRKNRGNVHFLPYLCAVLVGNMVLLGTLLASVLTENTDVIYDKIPGLLVCKVTAFLVNSSSCFIHWSWVAMYAERFCYIFFPLRFRTHNPCRTRGIILFILMMSMCIQLWTPIFITGRRLDKEFDNIYCGEDPMYASSHHTQLIVILEVFTTFFLPLILTIFADISVLTWKKAWGESIHLVSQDELWSKNIDNGNGNGDAGSRKHSHMKIVSSNSMRNSQKRRYNAIRRCLISASITLFLNLPNYLLQVCDEFYNLKDNESMQIRRTYLRMDACFYVMYLMQFPLTPFHIFTLTRRTKSSKESRQSQQHSAPNSIRITDNHHTNGVVNHV</sequence>
<feature type="transmembrane region" description="Helical" evidence="6">
    <location>
        <begin position="151"/>
        <end position="171"/>
    </location>
</feature>
<organism evidence="9">
    <name type="scientific">Caenorhabditis brenneri</name>
    <name type="common">Nematode worm</name>
    <dbReference type="NCBI Taxonomy" id="135651"/>
    <lineage>
        <taxon>Eukaryota</taxon>
        <taxon>Metazoa</taxon>
        <taxon>Ecdysozoa</taxon>
        <taxon>Nematoda</taxon>
        <taxon>Chromadorea</taxon>
        <taxon>Rhabditida</taxon>
        <taxon>Rhabditina</taxon>
        <taxon>Rhabditomorpha</taxon>
        <taxon>Rhabditoidea</taxon>
        <taxon>Rhabditidae</taxon>
        <taxon>Peloderinae</taxon>
        <taxon>Caenorhabditis</taxon>
    </lineage>
</organism>
<feature type="domain" description="G-protein coupled receptors family 1 profile" evidence="7">
    <location>
        <begin position="69"/>
        <end position="346"/>
    </location>
</feature>
<name>G0N319_CAEBE</name>
<dbReference type="OMA" id="RFCYIFF"/>
<feature type="region of interest" description="Disordered" evidence="5">
    <location>
        <begin position="354"/>
        <end position="386"/>
    </location>
</feature>
<evidence type="ECO:0000256" key="1">
    <source>
        <dbReference type="ARBA" id="ARBA00004370"/>
    </source>
</evidence>
<keyword evidence="2 6" id="KW-0812">Transmembrane</keyword>
<dbReference type="PANTHER" id="PTHR24224:SF14">
    <property type="entry name" value="G-PROTEIN COUPLED RECEPTORS FAMILY 1 PROFILE DOMAIN-CONTAINING PROTEIN"/>
    <property type="match status" value="1"/>
</dbReference>
<dbReference type="InterPro" id="IPR052665">
    <property type="entry name" value="Neuropeptide-GPCR"/>
</dbReference>
<feature type="compositionally biased region" description="Polar residues" evidence="5">
    <location>
        <begin position="361"/>
        <end position="386"/>
    </location>
</feature>
<dbReference type="GO" id="GO:0004930">
    <property type="term" value="F:G protein-coupled receptor activity"/>
    <property type="evidence" value="ECO:0007669"/>
    <property type="project" value="InterPro"/>
</dbReference>
<evidence type="ECO:0000256" key="3">
    <source>
        <dbReference type="ARBA" id="ARBA00022989"/>
    </source>
</evidence>
<dbReference type="HOGENOM" id="CLU_068744_0_0_1"/>
<evidence type="ECO:0000256" key="6">
    <source>
        <dbReference type="SAM" id="Phobius"/>
    </source>
</evidence>
<dbReference type="CDD" id="cd00637">
    <property type="entry name" value="7tm_classA_rhodopsin-like"/>
    <property type="match status" value="1"/>
</dbReference>
<dbReference type="Proteomes" id="UP000008068">
    <property type="component" value="Unassembled WGS sequence"/>
</dbReference>
<dbReference type="OrthoDB" id="5841613at2759"/>
<proteinExistence type="predicted"/>
<dbReference type="AlphaFoldDB" id="G0N319"/>
<evidence type="ECO:0000256" key="4">
    <source>
        <dbReference type="ARBA" id="ARBA00023136"/>
    </source>
</evidence>
<dbReference type="Pfam" id="PF00001">
    <property type="entry name" value="7tm_1"/>
    <property type="match status" value="1"/>
</dbReference>
<comment type="subcellular location">
    <subcellularLocation>
        <location evidence="1">Membrane</location>
    </subcellularLocation>
</comment>
<feature type="transmembrane region" description="Helical" evidence="6">
    <location>
        <begin position="199"/>
        <end position="219"/>
    </location>
</feature>
<protein>
    <recommendedName>
        <fullName evidence="7">G-protein coupled receptors family 1 profile domain-containing protein</fullName>
    </recommendedName>
</protein>
<feature type="transmembrane region" description="Helical" evidence="6">
    <location>
        <begin position="323"/>
        <end position="347"/>
    </location>
</feature>
<dbReference type="InterPro" id="IPR000276">
    <property type="entry name" value="GPCR_Rhodpsn"/>
</dbReference>
<dbReference type="EMBL" id="GL379833">
    <property type="protein sequence ID" value="EGT51430.1"/>
    <property type="molecule type" value="Genomic_DNA"/>
</dbReference>
<reference evidence="9" key="1">
    <citation type="submission" date="2011-07" db="EMBL/GenBank/DDBJ databases">
        <authorList>
            <consortium name="Caenorhabditis brenneri Sequencing and Analysis Consortium"/>
            <person name="Wilson R.K."/>
        </authorList>
    </citation>
    <scope>NUCLEOTIDE SEQUENCE [LARGE SCALE GENOMIC DNA]</scope>
    <source>
        <strain evidence="9">PB2801</strain>
    </source>
</reference>
<dbReference type="PROSITE" id="PS50262">
    <property type="entry name" value="G_PROTEIN_RECEP_F1_2"/>
    <property type="match status" value="1"/>
</dbReference>
<feature type="transmembrane region" description="Helical" evidence="6">
    <location>
        <begin position="66"/>
        <end position="89"/>
    </location>
</feature>
<gene>
    <name evidence="8" type="ORF">CAEBREN_07472</name>
</gene>
<dbReference type="Gene3D" id="1.20.1070.10">
    <property type="entry name" value="Rhodopsin 7-helix transmembrane proteins"/>
    <property type="match status" value="1"/>
</dbReference>
<keyword evidence="4 6" id="KW-0472">Membrane</keyword>
<accession>G0N319</accession>
<dbReference type="InterPro" id="IPR017452">
    <property type="entry name" value="GPCR_Rhodpsn_7TM"/>
</dbReference>
<dbReference type="SUPFAM" id="SSF81321">
    <property type="entry name" value="Family A G protein-coupled receptor-like"/>
    <property type="match status" value="1"/>
</dbReference>
<evidence type="ECO:0000259" key="7">
    <source>
        <dbReference type="PROSITE" id="PS50262"/>
    </source>
</evidence>
<dbReference type="STRING" id="135651.G0N319"/>
<dbReference type="PANTHER" id="PTHR24224">
    <property type="entry name" value="CARDIOACCELERATORY PEPTIDE RECEPTOR-RELATED"/>
    <property type="match status" value="1"/>
</dbReference>
<keyword evidence="9" id="KW-1185">Reference proteome</keyword>
<feature type="transmembrane region" description="Helical" evidence="6">
    <location>
        <begin position="34"/>
        <end position="54"/>
    </location>
</feature>
<keyword evidence="3 6" id="KW-1133">Transmembrane helix</keyword>
<evidence type="ECO:0000256" key="5">
    <source>
        <dbReference type="SAM" id="MobiDB-lite"/>
    </source>
</evidence>
<feature type="transmembrane region" description="Helical" evidence="6">
    <location>
        <begin position="282"/>
        <end position="303"/>
    </location>
</feature>
<evidence type="ECO:0000313" key="8">
    <source>
        <dbReference type="EMBL" id="EGT51430.1"/>
    </source>
</evidence>
<dbReference type="eggNOG" id="ENOG502TGDW">
    <property type="taxonomic scope" value="Eukaryota"/>
</dbReference>
<evidence type="ECO:0000256" key="2">
    <source>
        <dbReference type="ARBA" id="ARBA00022692"/>
    </source>
</evidence>
<evidence type="ECO:0000313" key="9">
    <source>
        <dbReference type="Proteomes" id="UP000008068"/>
    </source>
</evidence>
<dbReference type="InParanoid" id="G0N319"/>